<reference evidence="1 2" key="1">
    <citation type="submission" date="2017-03" db="EMBL/GenBank/DDBJ databases">
        <title>Genome of the blue death feigning beetle - Asbolus verrucosus.</title>
        <authorList>
            <person name="Rider S.D."/>
        </authorList>
    </citation>
    <scope>NUCLEOTIDE SEQUENCE [LARGE SCALE GENOMIC DNA]</scope>
    <source>
        <strain evidence="1">Butters</strain>
        <tissue evidence="1">Head and leg muscle</tissue>
    </source>
</reference>
<organism evidence="1 2">
    <name type="scientific">Asbolus verrucosus</name>
    <name type="common">Desert ironclad beetle</name>
    <dbReference type="NCBI Taxonomy" id="1661398"/>
    <lineage>
        <taxon>Eukaryota</taxon>
        <taxon>Metazoa</taxon>
        <taxon>Ecdysozoa</taxon>
        <taxon>Arthropoda</taxon>
        <taxon>Hexapoda</taxon>
        <taxon>Insecta</taxon>
        <taxon>Pterygota</taxon>
        <taxon>Neoptera</taxon>
        <taxon>Endopterygota</taxon>
        <taxon>Coleoptera</taxon>
        <taxon>Polyphaga</taxon>
        <taxon>Cucujiformia</taxon>
        <taxon>Tenebrionidae</taxon>
        <taxon>Pimeliinae</taxon>
        <taxon>Asbolus</taxon>
    </lineage>
</organism>
<gene>
    <name evidence="1" type="ORF">BDFB_014700</name>
</gene>
<accession>A0A482VU53</accession>
<proteinExistence type="predicted"/>
<comment type="caution">
    <text evidence="1">The sequence shown here is derived from an EMBL/GenBank/DDBJ whole genome shotgun (WGS) entry which is preliminary data.</text>
</comment>
<name>A0A482VU53_ASBVE</name>
<keyword evidence="2" id="KW-1185">Reference proteome</keyword>
<evidence type="ECO:0000313" key="2">
    <source>
        <dbReference type="Proteomes" id="UP000292052"/>
    </source>
</evidence>
<dbReference type="AlphaFoldDB" id="A0A482VU53"/>
<evidence type="ECO:0000313" key="1">
    <source>
        <dbReference type="EMBL" id="RZC36344.1"/>
    </source>
</evidence>
<feature type="non-terminal residue" evidence="1">
    <location>
        <position position="79"/>
    </location>
</feature>
<sequence>MEGRTELESLRGARMMATINGTPFKSVYQSAEWFLEFSNSWKQFLWKNSIIYHKNTLQTFTKASSTEWKLSFKPGVESP</sequence>
<protein>
    <submittedName>
        <fullName evidence="1">Uncharacterized protein</fullName>
    </submittedName>
</protein>
<dbReference type="EMBL" id="QDEB01063017">
    <property type="protein sequence ID" value="RZC36344.1"/>
    <property type="molecule type" value="Genomic_DNA"/>
</dbReference>
<dbReference type="Proteomes" id="UP000292052">
    <property type="component" value="Unassembled WGS sequence"/>
</dbReference>